<reference evidence="2 3" key="1">
    <citation type="submission" date="2019-02" db="EMBL/GenBank/DDBJ databases">
        <title>Genomic Encyclopedia of Type Strains, Phase IV (KMG-IV): sequencing the most valuable type-strain genomes for metagenomic binning, comparative biology and taxonomic classification.</title>
        <authorList>
            <person name="Goeker M."/>
        </authorList>
    </citation>
    <scope>NUCLEOTIDE SEQUENCE [LARGE SCALE GENOMIC DNA]</scope>
    <source>
        <strain evidence="2 3">DSM 101727</strain>
    </source>
</reference>
<dbReference type="InterPro" id="IPR012296">
    <property type="entry name" value="Nuclease_put_TT1808"/>
</dbReference>
<keyword evidence="2" id="KW-0255">Endonuclease</keyword>
<dbReference type="PANTHER" id="PTHR35400:SF3">
    <property type="entry name" value="SLL1072 PROTEIN"/>
    <property type="match status" value="1"/>
</dbReference>
<dbReference type="Gene3D" id="3.90.1570.10">
    <property type="entry name" value="tt1808, chain A"/>
    <property type="match status" value="1"/>
</dbReference>
<comment type="caution">
    <text evidence="2">The sequence shown here is derived from an EMBL/GenBank/DDBJ whole genome shotgun (WGS) entry which is preliminary data.</text>
</comment>
<dbReference type="InterPro" id="IPR011335">
    <property type="entry name" value="Restrct_endonuc-II-like"/>
</dbReference>
<dbReference type="Pfam" id="PF05685">
    <property type="entry name" value="Uma2"/>
    <property type="match status" value="1"/>
</dbReference>
<evidence type="ECO:0000313" key="3">
    <source>
        <dbReference type="Proteomes" id="UP000294257"/>
    </source>
</evidence>
<name>A0A4Q7KHB5_9PSEU</name>
<dbReference type="InterPro" id="IPR008538">
    <property type="entry name" value="Uma2"/>
</dbReference>
<dbReference type="AlphaFoldDB" id="A0A4Q7KHB5"/>
<dbReference type="GO" id="GO:0004519">
    <property type="term" value="F:endonuclease activity"/>
    <property type="evidence" value="ECO:0007669"/>
    <property type="project" value="UniProtKB-KW"/>
</dbReference>
<feature type="domain" description="Putative restriction endonuclease" evidence="1">
    <location>
        <begin position="9"/>
        <end position="179"/>
    </location>
</feature>
<proteinExistence type="predicted"/>
<dbReference type="CDD" id="cd06260">
    <property type="entry name" value="DUF820-like"/>
    <property type="match status" value="1"/>
</dbReference>
<accession>A0A4Q7KHB5</accession>
<dbReference type="SUPFAM" id="SSF52980">
    <property type="entry name" value="Restriction endonuclease-like"/>
    <property type="match status" value="1"/>
</dbReference>
<dbReference type="EMBL" id="SGWQ01000013">
    <property type="protein sequence ID" value="RZS32248.1"/>
    <property type="molecule type" value="Genomic_DNA"/>
</dbReference>
<dbReference type="Proteomes" id="UP000294257">
    <property type="component" value="Unassembled WGS sequence"/>
</dbReference>
<sequence>MDGNLLTVAEYADLGETETGYTELIDGRVLLSPNPSPDHNHASLNLAFQLHDQLPERHEVLLSLDVDLGLAPPDEPGFSRRPDVLVVERGARQRVREQGGMLRAEEVLIAVEVVSPSSRRTDNVHKRDDYADAGIPYYWIIDIDEPISAVLLRLTEEFGYTESQTATETVEITEPFGATIDLKRLR</sequence>
<keyword evidence="3" id="KW-1185">Reference proteome</keyword>
<gene>
    <name evidence="2" type="ORF">EV193_11392</name>
</gene>
<dbReference type="RefSeq" id="WP_130348060.1">
    <property type="nucleotide sequence ID" value="NZ_SGWQ01000013.1"/>
</dbReference>
<organism evidence="2 3">
    <name type="scientific">Herbihabitans rhizosphaerae</name>
    <dbReference type="NCBI Taxonomy" id="1872711"/>
    <lineage>
        <taxon>Bacteria</taxon>
        <taxon>Bacillati</taxon>
        <taxon>Actinomycetota</taxon>
        <taxon>Actinomycetes</taxon>
        <taxon>Pseudonocardiales</taxon>
        <taxon>Pseudonocardiaceae</taxon>
        <taxon>Herbihabitans</taxon>
    </lineage>
</organism>
<evidence type="ECO:0000313" key="2">
    <source>
        <dbReference type="EMBL" id="RZS32248.1"/>
    </source>
</evidence>
<evidence type="ECO:0000259" key="1">
    <source>
        <dbReference type="Pfam" id="PF05685"/>
    </source>
</evidence>
<protein>
    <submittedName>
        <fullName evidence="2">Uma2 family endonuclease</fullName>
    </submittedName>
</protein>
<keyword evidence="2" id="KW-0540">Nuclease</keyword>
<dbReference type="PANTHER" id="PTHR35400">
    <property type="entry name" value="SLR1083 PROTEIN"/>
    <property type="match status" value="1"/>
</dbReference>
<dbReference type="OrthoDB" id="9799703at2"/>
<keyword evidence="2" id="KW-0378">Hydrolase</keyword>